<dbReference type="PANTHER" id="PTHR43908:SF3">
    <property type="entry name" value="AT29763P-RELATED"/>
    <property type="match status" value="1"/>
</dbReference>
<dbReference type="OrthoDB" id="10250354at2759"/>
<dbReference type="InterPro" id="IPR018253">
    <property type="entry name" value="DnaJ_domain_CS"/>
</dbReference>
<keyword evidence="9" id="KW-1185">Reference proteome</keyword>
<dbReference type="SUPFAM" id="SSF46565">
    <property type="entry name" value="Chaperone J-domain"/>
    <property type="match status" value="1"/>
</dbReference>
<keyword evidence="5" id="KW-0472">Membrane</keyword>
<gene>
    <name evidence="8" type="ORF">ZOSMA_234G00060</name>
</gene>
<dbReference type="GO" id="GO:0005789">
    <property type="term" value="C:endoplasmic reticulum membrane"/>
    <property type="evidence" value="ECO:0000318"/>
    <property type="project" value="GO_Central"/>
</dbReference>
<comment type="subcellular location">
    <subcellularLocation>
        <location evidence="1">Endoplasmic reticulum membrane</location>
        <topology evidence="1">Single-pass membrane protein</topology>
    </subcellularLocation>
</comment>
<dbReference type="InterPro" id="IPR001623">
    <property type="entry name" value="DnaJ_domain"/>
</dbReference>
<dbReference type="OMA" id="ARSREHN"/>
<dbReference type="InterPro" id="IPR036869">
    <property type="entry name" value="J_dom_sf"/>
</dbReference>
<sequence length="363" mass="41255">MDGNKDAAIRCLQIGKEALEVGDRERAIRFLTKAGRLDPSLQVDDLLASTKGEGKQNDESTQSGESPQNKKGSHGPSLTRRVPPSSASSVTSDSTKAYTEEQILIVRKIKKVKDYYQVLGLERNCTTEDMRKAYRKLSLKVHPDKNKAPGAEEAFKALSKAFQCLSNEESKQRYDLVGSDEPVQHVRRSARNSGFGYNGFYEGEVDAEEIFRNFFFGSMAPANFRHFRTAGTAEPRVHREMHPSSGTNLRMLLQVLPVLVLILLNFIPSTEPPYGLSWSHTHNYRLDTQRGVPFYVNQGKFERDYPPNSVDRIRLEEKIEREYVSIVSQTCRVELQRRRWGYENKTPHCDMLQKYKAAVDSSA</sequence>
<protein>
    <submittedName>
        <fullName evidence="8">Chaperone protein dnaJ 49</fullName>
    </submittedName>
</protein>
<reference evidence="9" key="1">
    <citation type="journal article" date="2016" name="Nature">
        <title>The genome of the seagrass Zostera marina reveals angiosperm adaptation to the sea.</title>
        <authorList>
            <person name="Olsen J.L."/>
            <person name="Rouze P."/>
            <person name="Verhelst B."/>
            <person name="Lin Y.-C."/>
            <person name="Bayer T."/>
            <person name="Collen J."/>
            <person name="Dattolo E."/>
            <person name="De Paoli E."/>
            <person name="Dittami S."/>
            <person name="Maumus F."/>
            <person name="Michel G."/>
            <person name="Kersting A."/>
            <person name="Lauritano C."/>
            <person name="Lohaus R."/>
            <person name="Toepel M."/>
            <person name="Tonon T."/>
            <person name="Vanneste K."/>
            <person name="Amirebrahimi M."/>
            <person name="Brakel J."/>
            <person name="Bostroem C."/>
            <person name="Chovatia M."/>
            <person name="Grimwood J."/>
            <person name="Jenkins J.W."/>
            <person name="Jueterbock A."/>
            <person name="Mraz A."/>
            <person name="Stam W.T."/>
            <person name="Tice H."/>
            <person name="Bornberg-Bauer E."/>
            <person name="Green P.J."/>
            <person name="Pearson G.A."/>
            <person name="Procaccini G."/>
            <person name="Duarte C.M."/>
            <person name="Schmutz J."/>
            <person name="Reusch T.B.H."/>
            <person name="Van de Peer Y."/>
        </authorList>
    </citation>
    <scope>NUCLEOTIDE SEQUENCE [LARGE SCALE GENOMIC DNA]</scope>
    <source>
        <strain evidence="9">cv. Finnish</strain>
    </source>
</reference>
<dbReference type="CDD" id="cd06257">
    <property type="entry name" value="DnaJ"/>
    <property type="match status" value="1"/>
</dbReference>
<keyword evidence="2" id="KW-0812">Transmembrane</keyword>
<dbReference type="InterPro" id="IPR051100">
    <property type="entry name" value="DnaJ_subfamily_B/C"/>
</dbReference>
<evidence type="ECO:0000256" key="6">
    <source>
        <dbReference type="SAM" id="MobiDB-lite"/>
    </source>
</evidence>
<dbReference type="PRINTS" id="PR00625">
    <property type="entry name" value="JDOMAIN"/>
</dbReference>
<dbReference type="PANTHER" id="PTHR43908">
    <property type="entry name" value="AT29763P-RELATED"/>
    <property type="match status" value="1"/>
</dbReference>
<evidence type="ECO:0000256" key="3">
    <source>
        <dbReference type="ARBA" id="ARBA00022824"/>
    </source>
</evidence>
<evidence type="ECO:0000256" key="2">
    <source>
        <dbReference type="ARBA" id="ARBA00022692"/>
    </source>
</evidence>
<dbReference type="SMART" id="SM00271">
    <property type="entry name" value="DnaJ"/>
    <property type="match status" value="1"/>
</dbReference>
<evidence type="ECO:0000256" key="1">
    <source>
        <dbReference type="ARBA" id="ARBA00004389"/>
    </source>
</evidence>
<dbReference type="PROSITE" id="PS50076">
    <property type="entry name" value="DNAJ_2"/>
    <property type="match status" value="1"/>
</dbReference>
<dbReference type="EMBL" id="LFYR01000825">
    <property type="protein sequence ID" value="KMZ68632.1"/>
    <property type="molecule type" value="Genomic_DNA"/>
</dbReference>
<organism evidence="8 9">
    <name type="scientific">Zostera marina</name>
    <name type="common">Eelgrass</name>
    <dbReference type="NCBI Taxonomy" id="29655"/>
    <lineage>
        <taxon>Eukaryota</taxon>
        <taxon>Viridiplantae</taxon>
        <taxon>Streptophyta</taxon>
        <taxon>Embryophyta</taxon>
        <taxon>Tracheophyta</taxon>
        <taxon>Spermatophyta</taxon>
        <taxon>Magnoliopsida</taxon>
        <taxon>Liliopsida</taxon>
        <taxon>Zosteraceae</taxon>
        <taxon>Zostera</taxon>
    </lineage>
</organism>
<evidence type="ECO:0000259" key="7">
    <source>
        <dbReference type="PROSITE" id="PS50076"/>
    </source>
</evidence>
<name>A0A0K9PK91_ZOSMR</name>
<dbReference type="Gene3D" id="1.10.287.110">
    <property type="entry name" value="DnaJ domain"/>
    <property type="match status" value="1"/>
</dbReference>
<dbReference type="AlphaFoldDB" id="A0A0K9PK91"/>
<dbReference type="Proteomes" id="UP000036987">
    <property type="component" value="Unassembled WGS sequence"/>
</dbReference>
<dbReference type="Pfam" id="PF00226">
    <property type="entry name" value="DnaJ"/>
    <property type="match status" value="1"/>
</dbReference>
<feature type="compositionally biased region" description="Polar residues" evidence="6">
    <location>
        <begin position="59"/>
        <end position="70"/>
    </location>
</feature>
<dbReference type="GO" id="GO:0030544">
    <property type="term" value="F:Hsp70 protein binding"/>
    <property type="evidence" value="ECO:0000318"/>
    <property type="project" value="GO_Central"/>
</dbReference>
<accession>A0A0K9PK91</accession>
<proteinExistence type="predicted"/>
<dbReference type="GO" id="GO:0071218">
    <property type="term" value="P:cellular response to misfolded protein"/>
    <property type="evidence" value="ECO:0000318"/>
    <property type="project" value="GO_Central"/>
</dbReference>
<evidence type="ECO:0000256" key="5">
    <source>
        <dbReference type="ARBA" id="ARBA00023136"/>
    </source>
</evidence>
<evidence type="ECO:0000313" key="8">
    <source>
        <dbReference type="EMBL" id="KMZ68632.1"/>
    </source>
</evidence>
<dbReference type="Pfam" id="PF09320">
    <property type="entry name" value="DUF1977"/>
    <property type="match status" value="1"/>
</dbReference>
<keyword evidence="4" id="KW-1133">Transmembrane helix</keyword>
<dbReference type="STRING" id="29655.A0A0K9PK91"/>
<feature type="domain" description="J" evidence="7">
    <location>
        <begin position="114"/>
        <end position="178"/>
    </location>
</feature>
<dbReference type="PROSITE" id="PS00636">
    <property type="entry name" value="DNAJ_1"/>
    <property type="match status" value="1"/>
</dbReference>
<keyword evidence="3" id="KW-0256">Endoplasmic reticulum</keyword>
<evidence type="ECO:0000313" key="9">
    <source>
        <dbReference type="Proteomes" id="UP000036987"/>
    </source>
</evidence>
<feature type="region of interest" description="Disordered" evidence="6">
    <location>
        <begin position="51"/>
        <end position="94"/>
    </location>
</feature>
<evidence type="ECO:0000256" key="4">
    <source>
        <dbReference type="ARBA" id="ARBA00022989"/>
    </source>
</evidence>
<dbReference type="InterPro" id="IPR015399">
    <property type="entry name" value="DUF1977_DnaJ-like"/>
</dbReference>
<comment type="caution">
    <text evidence="8">The sequence shown here is derived from an EMBL/GenBank/DDBJ whole genome shotgun (WGS) entry which is preliminary data.</text>
</comment>
<feature type="compositionally biased region" description="Low complexity" evidence="6">
    <location>
        <begin position="82"/>
        <end position="94"/>
    </location>
</feature>